<feature type="signal peptide" evidence="1">
    <location>
        <begin position="1"/>
        <end position="21"/>
    </location>
</feature>
<feature type="chain" id="PRO_5002499579" evidence="1">
    <location>
        <begin position="22"/>
        <end position="1226"/>
    </location>
</feature>
<dbReference type="Proteomes" id="UP000033434">
    <property type="component" value="Unassembled WGS sequence"/>
</dbReference>
<dbReference type="RefSeq" id="WP_046357525.1">
    <property type="nucleotide sequence ID" value="NZ_AUXW01000171.1"/>
</dbReference>
<evidence type="ECO:0000313" key="3">
    <source>
        <dbReference type="Proteomes" id="UP000033434"/>
    </source>
</evidence>
<dbReference type="EMBL" id="AUXW01000171">
    <property type="protein sequence ID" value="KKE82071.1"/>
    <property type="molecule type" value="Genomic_DNA"/>
</dbReference>
<reference evidence="2 3" key="1">
    <citation type="journal article" date="2015" name="BMC Genomics">
        <title>Genome mining reveals unlocked bioactive potential of marine Gram-negative bacteria.</title>
        <authorList>
            <person name="Machado H."/>
            <person name="Sonnenschein E.C."/>
            <person name="Melchiorsen J."/>
            <person name="Gram L."/>
        </authorList>
    </citation>
    <scope>NUCLEOTIDE SEQUENCE [LARGE SCALE GENOMIC DNA]</scope>
    <source>
        <strain evidence="2 3">S4054</strain>
    </source>
</reference>
<comment type="caution">
    <text evidence="2">The sequence shown here is derived from an EMBL/GenBank/DDBJ whole genome shotgun (WGS) entry which is preliminary data.</text>
</comment>
<evidence type="ECO:0000256" key="1">
    <source>
        <dbReference type="SAM" id="SignalP"/>
    </source>
</evidence>
<proteinExistence type="predicted"/>
<dbReference type="AlphaFoldDB" id="A0A0F6A883"/>
<name>A0A0F6A883_9GAMM</name>
<accession>A0A0F6A883</accession>
<keyword evidence="1" id="KW-0732">Signal</keyword>
<organism evidence="2 3">
    <name type="scientific">Pseudoalteromonas luteoviolacea S4054</name>
    <dbReference type="NCBI Taxonomy" id="1129367"/>
    <lineage>
        <taxon>Bacteria</taxon>
        <taxon>Pseudomonadati</taxon>
        <taxon>Pseudomonadota</taxon>
        <taxon>Gammaproteobacteria</taxon>
        <taxon>Alteromonadales</taxon>
        <taxon>Pseudoalteromonadaceae</taxon>
        <taxon>Pseudoalteromonas</taxon>
    </lineage>
</organism>
<sequence length="1226" mass="143184">MKHLWLFVSIFFLHISFESFGNVAFQQTCPTKLNSYLPSKLKAQYKKHFKDILDDARVNQKPMTWSNLSACRPNNKKLKRYVNDELNDFLSKNYKSLDETSLFNYLGFLNNRMISKRSLLSDEKKNDIFAAYIKVNPNSELEIIHIIMNDFGYRKSYLPAFLTAIKPEITAKNKKSILEVLYESIEILYEFHDAIVSFSSEATNNVASRAAIELYGNLFFTEQNFDCKLQSLWGHYYSETDYYSKLDRWFNPLNLKDINKIRWIITDRDCHFYADHIALFSSKYFTSFQLLNPTSTKLDSLTASLRIINSVPESENFNRRNEISSLAKEIVKISFGFNIFTQVENDNRRDYLRELTKFSSLLERQQLTKAVSKGVNEKITKEYKERVINSSASKRRFQAFVNIWLVYDAWVKGKHTLSDPTSLSEHVKKLFNGINDNEQAELFSYISEPLFNAYMYSGMHVQATLFYKDSFIPFLENKELLNELHRLSNNSFPFLRWIEKQNFDQGNDDERIRATFNKLNELTAKDSSAIHKDFLNILFTGYIHNMKSCVWELDPNTFIQQNWFTQRYPNIWFEMIVRDRESEKCKKKHEHTAKILEFAFNKLLIKRSENDIDASNRLISPHSIVNWINASLTAYEIRSSGIKSQYLRNNEGEFFPLLFISSPSINVKKDSDAVTLRVKLFREMVQYLSSTDANELVLNSIMEFALGIPKELYIKIEGVESFKSRLDRELQNQPTIDLHRNLLILKLYDDSFLDYWEAIKNDASIYDRRKANLAYVFQLHPNSEDYIDDRLKLMRHKIDVLSEFDIAAITNLYDDINKSSEKATFLDRFYENYTDMAFVRYDNIIKMGAKSIYGERFLCTMAWFDSKQSTFTNIKKQDEFYVKETINAFLDLNLQTMKSSLAESDKSDEDYCRLDATVMSLSSGMHYKQKRVFEQNSKVKNILDNTVESSMQIPIDKLEELREKSKRNDISSDTCSDAVLFSGVAYCNLLEFSSRDKVSDKTSVFNKVRWLKSSDELNKQLEFAFVLAETPKQILQNIITLAHLTTAEQSIFKGGYLFDIKKSETDTNASYLISKDVYKLILEKYLETSRTSEQKKKSIKEILDVWASSRTIDEKIQDFHIGAVQEMINYSFPKIVMGLLKEQEELDVASSSCDTCLWKPAYDLSSSEGTHNFAKPTEFLDLVQWWSNFSQNRLYQNTNQILGLGQFIQGPNSRKEAQIDLENESL</sequence>
<dbReference type="PATRIC" id="fig|1129367.4.peg.4109"/>
<evidence type="ECO:0000313" key="2">
    <source>
        <dbReference type="EMBL" id="KKE82071.1"/>
    </source>
</evidence>
<gene>
    <name evidence="2" type="ORF">N479_20180</name>
</gene>
<protein>
    <submittedName>
        <fullName evidence="2">Uncharacterized protein</fullName>
    </submittedName>
</protein>